<keyword evidence="2" id="KW-1185">Reference proteome</keyword>
<dbReference type="AlphaFoldDB" id="A0AAV4VVX3"/>
<evidence type="ECO:0000313" key="2">
    <source>
        <dbReference type="Proteomes" id="UP001054945"/>
    </source>
</evidence>
<organism evidence="1 2">
    <name type="scientific">Caerostris extrusa</name>
    <name type="common">Bark spider</name>
    <name type="synonym">Caerostris bankana</name>
    <dbReference type="NCBI Taxonomy" id="172846"/>
    <lineage>
        <taxon>Eukaryota</taxon>
        <taxon>Metazoa</taxon>
        <taxon>Ecdysozoa</taxon>
        <taxon>Arthropoda</taxon>
        <taxon>Chelicerata</taxon>
        <taxon>Arachnida</taxon>
        <taxon>Araneae</taxon>
        <taxon>Araneomorphae</taxon>
        <taxon>Entelegynae</taxon>
        <taxon>Araneoidea</taxon>
        <taxon>Araneidae</taxon>
        <taxon>Caerostris</taxon>
    </lineage>
</organism>
<comment type="caution">
    <text evidence="1">The sequence shown here is derived from an EMBL/GenBank/DDBJ whole genome shotgun (WGS) entry which is preliminary data.</text>
</comment>
<protein>
    <submittedName>
        <fullName evidence="1">Uncharacterized protein</fullName>
    </submittedName>
</protein>
<dbReference type="Proteomes" id="UP001054945">
    <property type="component" value="Unassembled WGS sequence"/>
</dbReference>
<sequence>MVWQQHLIVLHVKNQCPNLKCLYLPLFCLYLQNRILILAGIDIAELIKAIDQSKYVQRPTDSITEFPPNHDVTEHVTLWVDGFVNTAWS</sequence>
<name>A0AAV4VVX3_CAEEX</name>
<reference evidence="1 2" key="1">
    <citation type="submission" date="2021-06" db="EMBL/GenBank/DDBJ databases">
        <title>Caerostris extrusa draft genome.</title>
        <authorList>
            <person name="Kono N."/>
            <person name="Arakawa K."/>
        </authorList>
    </citation>
    <scope>NUCLEOTIDE SEQUENCE [LARGE SCALE GENOMIC DNA]</scope>
</reference>
<gene>
    <name evidence="1" type="ORF">CEXT_190761</name>
</gene>
<proteinExistence type="predicted"/>
<accession>A0AAV4VVX3</accession>
<dbReference type="EMBL" id="BPLR01015177">
    <property type="protein sequence ID" value="GIY74158.1"/>
    <property type="molecule type" value="Genomic_DNA"/>
</dbReference>
<evidence type="ECO:0000313" key="1">
    <source>
        <dbReference type="EMBL" id="GIY74158.1"/>
    </source>
</evidence>